<dbReference type="InterPro" id="IPR043146">
    <property type="entry name" value="Penicillin_amidase_N_B-knob"/>
</dbReference>
<evidence type="ECO:0000256" key="3">
    <source>
        <dbReference type="ARBA" id="ARBA00023145"/>
    </source>
</evidence>
<dbReference type="AlphaFoldDB" id="A4BAP4"/>
<dbReference type="STRING" id="314283.MED297_10831"/>
<dbReference type="Gene3D" id="2.30.120.10">
    <property type="match status" value="1"/>
</dbReference>
<dbReference type="MEROPS" id="S45.003"/>
<dbReference type="Proteomes" id="UP000005953">
    <property type="component" value="Unassembled WGS sequence"/>
</dbReference>
<dbReference type="Gene3D" id="1.10.1400.10">
    <property type="match status" value="1"/>
</dbReference>
<gene>
    <name evidence="7" type="ORF">MED297_10831</name>
</gene>
<dbReference type="GO" id="GO:0016811">
    <property type="term" value="F:hydrolase activity, acting on carbon-nitrogen (but not peptide) bonds, in linear amides"/>
    <property type="evidence" value="ECO:0007669"/>
    <property type="project" value="InterPro"/>
</dbReference>
<dbReference type="PANTHER" id="PTHR34218:SF4">
    <property type="entry name" value="ACYL-HOMOSERINE LACTONE ACYLASE QUIP"/>
    <property type="match status" value="1"/>
</dbReference>
<dbReference type="SUPFAM" id="SSF56235">
    <property type="entry name" value="N-terminal nucleophile aminohydrolases (Ntn hydrolases)"/>
    <property type="match status" value="1"/>
</dbReference>
<dbReference type="InterPro" id="IPR043147">
    <property type="entry name" value="Penicillin_amidase_A-knob"/>
</dbReference>
<reference evidence="7 8" key="1">
    <citation type="submission" date="2006-02" db="EMBL/GenBank/DDBJ databases">
        <authorList>
            <person name="Pinhassi J."/>
            <person name="Pedros-Alio C."/>
            <person name="Ferriera S."/>
            <person name="Johnson J."/>
            <person name="Kravitz S."/>
            <person name="Halpern A."/>
            <person name="Remington K."/>
            <person name="Beeson K."/>
            <person name="Tran B."/>
            <person name="Rogers Y.-H."/>
            <person name="Friedman R."/>
            <person name="Venter J.C."/>
        </authorList>
    </citation>
    <scope>NUCLEOTIDE SEQUENCE [LARGE SCALE GENOMIC DNA]</scope>
    <source>
        <strain evidence="7 8">MED297</strain>
    </source>
</reference>
<dbReference type="InterPro" id="IPR023343">
    <property type="entry name" value="Penicillin_amidase_dom1"/>
</dbReference>
<protein>
    <submittedName>
        <fullName evidence="7">Penicillin amidase family protein</fullName>
    </submittedName>
</protein>
<dbReference type="Gene3D" id="1.10.439.10">
    <property type="entry name" value="Penicillin Amidohydrolase, domain 1"/>
    <property type="match status" value="1"/>
</dbReference>
<feature type="binding site" evidence="6">
    <location>
        <position position="332"/>
    </location>
    <ligand>
        <name>Ca(2+)</name>
        <dbReference type="ChEBI" id="CHEBI:29108"/>
    </ligand>
</feature>
<dbReference type="Pfam" id="PF01804">
    <property type="entry name" value="Penicil_amidase"/>
    <property type="match status" value="1"/>
</dbReference>
<evidence type="ECO:0000256" key="1">
    <source>
        <dbReference type="ARBA" id="ARBA00006586"/>
    </source>
</evidence>
<comment type="subunit">
    <text evidence="4">Heterodimer of an alpha subunit and a beta subunit processed from the same precursor.</text>
</comment>
<comment type="similarity">
    <text evidence="1">Belongs to the peptidase S45 family.</text>
</comment>
<organism evidence="7 8">
    <name type="scientific">Reinekea blandensis MED297</name>
    <dbReference type="NCBI Taxonomy" id="314283"/>
    <lineage>
        <taxon>Bacteria</taxon>
        <taxon>Pseudomonadati</taxon>
        <taxon>Pseudomonadota</taxon>
        <taxon>Gammaproteobacteria</taxon>
        <taxon>Oceanospirillales</taxon>
        <taxon>Saccharospirillaceae</taxon>
        <taxon>Reinekea</taxon>
    </lineage>
</organism>
<dbReference type="InterPro" id="IPR029055">
    <property type="entry name" value="Ntn_hydrolases_N"/>
</dbReference>
<dbReference type="GO" id="GO:0017000">
    <property type="term" value="P:antibiotic biosynthetic process"/>
    <property type="evidence" value="ECO:0007669"/>
    <property type="project" value="InterPro"/>
</dbReference>
<dbReference type="CDD" id="cd03747">
    <property type="entry name" value="Ntn_PGA_like"/>
    <property type="match status" value="1"/>
</dbReference>
<evidence type="ECO:0000313" key="7">
    <source>
        <dbReference type="EMBL" id="EAR11000.1"/>
    </source>
</evidence>
<dbReference type="GO" id="GO:0046872">
    <property type="term" value="F:metal ion binding"/>
    <property type="evidence" value="ECO:0007669"/>
    <property type="project" value="UniProtKB-KW"/>
</dbReference>
<evidence type="ECO:0000313" key="8">
    <source>
        <dbReference type="Proteomes" id="UP000005953"/>
    </source>
</evidence>
<name>A4BAP4_9GAMM</name>
<evidence type="ECO:0000256" key="2">
    <source>
        <dbReference type="ARBA" id="ARBA00022801"/>
    </source>
</evidence>
<dbReference type="InterPro" id="IPR014395">
    <property type="entry name" value="Pen/GL7ACA/AHL_acylase"/>
</dbReference>
<dbReference type="PANTHER" id="PTHR34218">
    <property type="entry name" value="PEPTIDASE S45 PENICILLIN AMIDASE"/>
    <property type="match status" value="1"/>
</dbReference>
<keyword evidence="8" id="KW-1185">Reference proteome</keyword>
<sequence length="790" mass="87675">MIRFAKFSLYTLLSLLLLVLILASGLWWLLDGSLARLDGTLSSQQVTHETLIARDAQGLVTLHGESRNDIAYALGFVHAQERLFQMDLLRRNSAGELSVLFGERAADFDARIRTHQFRKRGAVALAQMPAEHQALLQAYADGVNAGVADLRSAPFEYLLLQADIEPWTPADTMLVVYSMYMDLQDEWGETERSLTAMVDLLPADWVEFLTPTGGEWDATIDGGDLTLTPTLPEEPLSSFQRSQQASAYRYQDQIEIGSNNWSVSGNLTPSGAALVADDMHLGLDVPNIWFRSSWILPGSGQRITGATLPGAPIMVIGSNEYVAWGFTNAYGDFMDLIRLQTNAEETEYLTPSGWKAFENEQEIIGIKDSPDRTIQVRRTQWGPVIGEDHYGNLLAMRWVAHDADSVNLGLLELESAHTVEDALTIAANTSVPGQNFNVGDRQGNIGWTIMGALPQRQGYSTALQERLTQDWSDGRFGWQGRLPADQYPRYVNPENDRIWTANARIVSGEAYRKVGDGLGAIGARQQQIRDRLLEKTSFTPSDFLSIHLDDEARFLARWQSLLNDVLSSDALADPLFNDYREQVSNWQGRAAASSVGYRLVKEYRERVIDDTVGHVLDYVAAKTSDFWPGYVDNRLEYATWTLVTEQPEQHLPSGYRSWDALLTGIAIDVFQSLNDPESGLKNATWGASNTLNIRHPMSSALPVLGSFLDMPAEPMSGDTYMPRVQGTDFGASQRMAVSPGQESEGYFHMATGQSGHPLSPFYGAGHEDWVEGNESPFLPGATEYELILTP</sequence>
<keyword evidence="2" id="KW-0378">Hydrolase</keyword>
<dbReference type="Gene3D" id="3.60.20.10">
    <property type="entry name" value="Glutamine Phosphoribosylpyrophosphate, subunit 1, domain 1"/>
    <property type="match status" value="1"/>
</dbReference>
<dbReference type="InterPro" id="IPR002692">
    <property type="entry name" value="S45"/>
</dbReference>
<dbReference type="EMBL" id="AAOE01000002">
    <property type="protein sequence ID" value="EAR11000.1"/>
    <property type="molecule type" value="Genomic_DNA"/>
</dbReference>
<feature type="binding site" evidence="6">
    <location>
        <position position="335"/>
    </location>
    <ligand>
        <name>Ca(2+)</name>
        <dbReference type="ChEBI" id="CHEBI:29108"/>
    </ligand>
</feature>
<comment type="caution">
    <text evidence="7">The sequence shown here is derived from an EMBL/GenBank/DDBJ whole genome shotgun (WGS) entry which is preliminary data.</text>
</comment>
<proteinExistence type="inferred from homology"/>
<evidence type="ECO:0000256" key="4">
    <source>
        <dbReference type="ARBA" id="ARBA00038735"/>
    </source>
</evidence>
<accession>A4BAP4</accession>
<evidence type="ECO:0000256" key="5">
    <source>
        <dbReference type="PIRSR" id="PIRSR001227-1"/>
    </source>
</evidence>
<keyword evidence="6" id="KW-0479">Metal-binding</keyword>
<comment type="cofactor">
    <cofactor evidence="6">
        <name>Ca(2+)</name>
        <dbReference type="ChEBI" id="CHEBI:29108"/>
    </cofactor>
    <text evidence="6">Binds 1 Ca(2+) ion per dimer.</text>
</comment>
<dbReference type="OrthoDB" id="9760084at2"/>
<keyword evidence="6" id="KW-0106">Calcium</keyword>
<evidence type="ECO:0000256" key="6">
    <source>
        <dbReference type="PIRSR" id="PIRSR001227-2"/>
    </source>
</evidence>
<dbReference type="HOGENOM" id="CLU_011790_4_0_6"/>
<feature type="active site" description="Nucleophile" evidence="5">
    <location>
        <position position="258"/>
    </location>
</feature>
<keyword evidence="3" id="KW-0865">Zymogen</keyword>
<dbReference type="PIRSF" id="PIRSF001227">
    <property type="entry name" value="Pen_acylase"/>
    <property type="match status" value="1"/>
</dbReference>